<keyword evidence="2" id="KW-0677">Repeat</keyword>
<dbReference type="Proteomes" id="UP000615755">
    <property type="component" value="Unassembled WGS sequence"/>
</dbReference>
<evidence type="ECO:0008006" key="6">
    <source>
        <dbReference type="Google" id="ProtNLM"/>
    </source>
</evidence>
<dbReference type="InterPro" id="IPR051159">
    <property type="entry name" value="Hexapeptide_acetyltransf"/>
</dbReference>
<dbReference type="InterPro" id="IPR011004">
    <property type="entry name" value="Trimer_LpxA-like_sf"/>
</dbReference>
<protein>
    <recommendedName>
        <fullName evidence="6">Acetyltransferase</fullName>
    </recommendedName>
</protein>
<dbReference type="PANTHER" id="PTHR23416">
    <property type="entry name" value="SIALIC ACID SYNTHASE-RELATED"/>
    <property type="match status" value="1"/>
</dbReference>
<dbReference type="InterPro" id="IPR001451">
    <property type="entry name" value="Hexapep"/>
</dbReference>
<comment type="caution">
    <text evidence="4">The sequence shown here is derived from an EMBL/GenBank/DDBJ whole genome shotgun (WGS) entry which is preliminary data.</text>
</comment>
<dbReference type="PROSITE" id="PS00101">
    <property type="entry name" value="HEXAPEP_TRANSFERASES"/>
    <property type="match status" value="1"/>
</dbReference>
<organism evidence="4 5">
    <name type="scientific">Pseudoalteromonas aurantia 208</name>
    <dbReference type="NCBI Taxonomy" id="1314867"/>
    <lineage>
        <taxon>Bacteria</taxon>
        <taxon>Pseudomonadati</taxon>
        <taxon>Pseudomonadota</taxon>
        <taxon>Gammaproteobacteria</taxon>
        <taxon>Alteromonadales</taxon>
        <taxon>Pseudoalteromonadaceae</taxon>
        <taxon>Pseudoalteromonas</taxon>
    </lineage>
</organism>
<reference evidence="4 5" key="1">
    <citation type="submission" date="2015-03" db="EMBL/GenBank/DDBJ databases">
        <title>Genome sequence of Pseudoalteromonas aurantia.</title>
        <authorList>
            <person name="Xie B.-B."/>
            <person name="Rong J.-C."/>
            <person name="Qin Q.-L."/>
            <person name="Zhang Y.-Z."/>
        </authorList>
    </citation>
    <scope>NUCLEOTIDE SEQUENCE [LARGE SCALE GENOMIC DNA]</scope>
    <source>
        <strain evidence="4 5">208</strain>
    </source>
</reference>
<evidence type="ECO:0000313" key="4">
    <source>
        <dbReference type="EMBL" id="MBE0368230.1"/>
    </source>
</evidence>
<evidence type="ECO:0000256" key="3">
    <source>
        <dbReference type="ARBA" id="ARBA00023315"/>
    </source>
</evidence>
<sequence>MVISLKTWLKNSDSALAKQLFKLAKKVRNPQMIVIPGIHNLLFKLHHFLIILFSELLRVFYYTPLFKSQVGGSKKRLSLYCGLPQMLGPLNVDIGDDVRMSGISTFCGRYCDSHVATLKIGNNVDVGWQNAFSIGTTIELHDDVRLAGRVFLAGFPGHPIDAKARAQGLPDNESQIGSIIIKKGAWLGTGVTVLAGVTIGEGAIIGAGSVVTKDVPAFTIAAGNPAKIVKQIPQEVTV</sequence>
<dbReference type="RefSeq" id="WP_192507537.1">
    <property type="nucleotide sequence ID" value="NZ_AQGV01000012.1"/>
</dbReference>
<dbReference type="InterPro" id="IPR018357">
    <property type="entry name" value="Hexapep_transf_CS"/>
</dbReference>
<proteinExistence type="predicted"/>
<dbReference type="EMBL" id="AQGV01000012">
    <property type="protein sequence ID" value="MBE0368230.1"/>
    <property type="molecule type" value="Genomic_DNA"/>
</dbReference>
<dbReference type="Pfam" id="PF00132">
    <property type="entry name" value="Hexapep"/>
    <property type="match status" value="1"/>
</dbReference>
<keyword evidence="3" id="KW-0012">Acyltransferase</keyword>
<dbReference type="PANTHER" id="PTHR23416:SF78">
    <property type="entry name" value="LIPOPOLYSACCHARIDE BIOSYNTHESIS O-ACETYL TRANSFERASE WBBJ-RELATED"/>
    <property type="match status" value="1"/>
</dbReference>
<keyword evidence="5" id="KW-1185">Reference proteome</keyword>
<dbReference type="Gene3D" id="2.160.10.10">
    <property type="entry name" value="Hexapeptide repeat proteins"/>
    <property type="match status" value="1"/>
</dbReference>
<name>A0ABR9EB91_9GAMM</name>
<gene>
    <name evidence="4" type="ORF">PAUR_a1791</name>
</gene>
<evidence type="ECO:0000256" key="1">
    <source>
        <dbReference type="ARBA" id="ARBA00022679"/>
    </source>
</evidence>
<dbReference type="CDD" id="cd04647">
    <property type="entry name" value="LbH_MAT_like"/>
    <property type="match status" value="1"/>
</dbReference>
<evidence type="ECO:0000313" key="5">
    <source>
        <dbReference type="Proteomes" id="UP000615755"/>
    </source>
</evidence>
<accession>A0ABR9EB91</accession>
<keyword evidence="1" id="KW-0808">Transferase</keyword>
<dbReference type="SUPFAM" id="SSF51161">
    <property type="entry name" value="Trimeric LpxA-like enzymes"/>
    <property type="match status" value="1"/>
</dbReference>
<evidence type="ECO:0000256" key="2">
    <source>
        <dbReference type="ARBA" id="ARBA00022737"/>
    </source>
</evidence>